<protein>
    <submittedName>
        <fullName evidence="1">Uncharacterized protein</fullName>
    </submittedName>
</protein>
<dbReference type="AlphaFoldDB" id="A0A923PL37"/>
<organism evidence="1 2">
    <name type="scientific">Neolewinella lacunae</name>
    <dbReference type="NCBI Taxonomy" id="1517758"/>
    <lineage>
        <taxon>Bacteria</taxon>
        <taxon>Pseudomonadati</taxon>
        <taxon>Bacteroidota</taxon>
        <taxon>Saprospiria</taxon>
        <taxon>Saprospirales</taxon>
        <taxon>Lewinellaceae</taxon>
        <taxon>Neolewinella</taxon>
    </lineage>
</organism>
<evidence type="ECO:0000313" key="1">
    <source>
        <dbReference type="EMBL" id="MBC6994686.1"/>
    </source>
</evidence>
<dbReference type="EMBL" id="JACSIT010000100">
    <property type="protein sequence ID" value="MBC6994686.1"/>
    <property type="molecule type" value="Genomic_DNA"/>
</dbReference>
<sequence length="498" mass="57397">MKYLLLPLLLCLATGLRADVLSTRLRLLLPGDDPATVNERQFLYQRIDQLFTRLEEEERLSRKSTSKQITRIVSRLQRELFRTFAADARLDDAFRTSRYSDATAAILTALAFERFQIDFNGYVDHWEAFLVADPEGKKVVVRSPSTKKRKETVVQAYQRDYLALIRGTVEPRLPSLTEEQAEALFYRYYYSPHRALSFGQLSAYLQYRRAQDAYQRKDYPACQVLLDAALAREERPAFLVLRRAAELQLAAANRSTVAGDVAEFFQQWAEDPTNRYLPAAILQHYDQQQRLFFAQNQVTAATALLEEYLERAPAGQAAWGVAIRKLHQLRLLNHYHTAGRLDLAKSIADTLYRQDPANPTVRYVLGELVIANLRGTRPGDPDFLRSAETAAANYPFIRQQDRFADLLLREQAWKVRDLYASDRPDLASIALEAFRKSLQDTPLGRERSLWTLTAFAAASNYHFRIEDYHGARHYVEEGLRHTPEDSYLLHRRAVLARY</sequence>
<dbReference type="RefSeq" id="WP_187466751.1">
    <property type="nucleotide sequence ID" value="NZ_JACSIT010000100.1"/>
</dbReference>
<reference evidence="1" key="1">
    <citation type="submission" date="2020-08" db="EMBL/GenBank/DDBJ databases">
        <title>Lewinella bacteria from marine environments.</title>
        <authorList>
            <person name="Zhong Y."/>
        </authorList>
    </citation>
    <scope>NUCLEOTIDE SEQUENCE</scope>
    <source>
        <strain evidence="1">KCTC 42187</strain>
    </source>
</reference>
<comment type="caution">
    <text evidence="1">The sequence shown here is derived from an EMBL/GenBank/DDBJ whole genome shotgun (WGS) entry which is preliminary data.</text>
</comment>
<name>A0A923PL37_9BACT</name>
<keyword evidence="2" id="KW-1185">Reference proteome</keyword>
<dbReference type="Proteomes" id="UP000650081">
    <property type="component" value="Unassembled WGS sequence"/>
</dbReference>
<accession>A0A923PL37</accession>
<proteinExistence type="predicted"/>
<gene>
    <name evidence="1" type="ORF">H9S92_10960</name>
</gene>
<evidence type="ECO:0000313" key="2">
    <source>
        <dbReference type="Proteomes" id="UP000650081"/>
    </source>
</evidence>